<evidence type="ECO:0000256" key="1">
    <source>
        <dbReference type="ARBA" id="ARBA00023054"/>
    </source>
</evidence>
<name>A0A8X6P682_NEPPI</name>
<keyword evidence="4" id="KW-1185">Reference proteome</keyword>
<accession>A0A8X6P682</accession>
<dbReference type="Proteomes" id="UP000887013">
    <property type="component" value="Unassembled WGS sequence"/>
</dbReference>
<dbReference type="GO" id="GO:0035032">
    <property type="term" value="C:phosphatidylinositol 3-kinase complex, class III"/>
    <property type="evidence" value="ECO:0007669"/>
    <property type="project" value="TreeGrafter"/>
</dbReference>
<dbReference type="PANTHER" id="PTHR13664:SF0">
    <property type="entry name" value="BECLIN 1-ASSOCIATED AUTOPHAGY-RELATED KEY REGULATOR"/>
    <property type="match status" value="1"/>
</dbReference>
<dbReference type="InterPro" id="IPR018791">
    <property type="entry name" value="UV_resistance/autophagy_Atg14"/>
</dbReference>
<dbReference type="GO" id="GO:0009267">
    <property type="term" value="P:cellular response to starvation"/>
    <property type="evidence" value="ECO:0007669"/>
    <property type="project" value="TreeGrafter"/>
</dbReference>
<gene>
    <name evidence="3" type="primary">Atg14</name>
    <name evidence="3" type="ORF">NPIL_343021</name>
</gene>
<protein>
    <submittedName>
        <fullName evidence="3">Beclin 1-associated autophagy-related key regulator</fullName>
    </submittedName>
</protein>
<dbReference type="AlphaFoldDB" id="A0A8X6P682"/>
<dbReference type="GO" id="GO:0000045">
    <property type="term" value="P:autophagosome assembly"/>
    <property type="evidence" value="ECO:0007669"/>
    <property type="project" value="TreeGrafter"/>
</dbReference>
<evidence type="ECO:0000313" key="4">
    <source>
        <dbReference type="Proteomes" id="UP000887013"/>
    </source>
</evidence>
<dbReference type="GO" id="GO:0000423">
    <property type="term" value="P:mitophagy"/>
    <property type="evidence" value="ECO:0007669"/>
    <property type="project" value="TreeGrafter"/>
</dbReference>
<dbReference type="PANTHER" id="PTHR13664">
    <property type="entry name" value="BECLIN 1-ASSOCIATED AUTOPHAGY-RELATED KEY REGULATOR"/>
    <property type="match status" value="1"/>
</dbReference>
<dbReference type="Pfam" id="PF10186">
    <property type="entry name" value="ATG14"/>
    <property type="match status" value="1"/>
</dbReference>
<dbReference type="EMBL" id="BMAW01066129">
    <property type="protein sequence ID" value="GFT53609.1"/>
    <property type="molecule type" value="Genomic_DNA"/>
</dbReference>
<dbReference type="GO" id="GO:0035014">
    <property type="term" value="F:phosphatidylinositol 3-kinase regulator activity"/>
    <property type="evidence" value="ECO:0007669"/>
    <property type="project" value="TreeGrafter"/>
</dbReference>
<dbReference type="GO" id="GO:0097632">
    <property type="term" value="C:extrinsic component of phagophore assembly site membrane"/>
    <property type="evidence" value="ECO:0007669"/>
    <property type="project" value="TreeGrafter"/>
</dbReference>
<dbReference type="GO" id="GO:0016240">
    <property type="term" value="P:autophagosome membrane docking"/>
    <property type="evidence" value="ECO:0007669"/>
    <property type="project" value="TreeGrafter"/>
</dbReference>
<comment type="caution">
    <text evidence="3">The sequence shown here is derived from an EMBL/GenBank/DDBJ whole genome shotgun (WGS) entry which is preliminary data.</text>
</comment>
<evidence type="ECO:0000313" key="3">
    <source>
        <dbReference type="EMBL" id="GFT53609.1"/>
    </source>
</evidence>
<feature type="coiled-coil region" evidence="2">
    <location>
        <begin position="101"/>
        <end position="156"/>
    </location>
</feature>
<evidence type="ECO:0000256" key="2">
    <source>
        <dbReference type="SAM" id="Coils"/>
    </source>
</evidence>
<dbReference type="OrthoDB" id="6436063at2759"/>
<dbReference type="GO" id="GO:0005776">
    <property type="term" value="C:autophagosome"/>
    <property type="evidence" value="ECO:0007669"/>
    <property type="project" value="TreeGrafter"/>
</dbReference>
<dbReference type="GO" id="GO:0043495">
    <property type="term" value="F:protein-membrane adaptor activity"/>
    <property type="evidence" value="ECO:0007669"/>
    <property type="project" value="TreeGrafter"/>
</dbReference>
<reference evidence="3" key="1">
    <citation type="submission" date="2020-08" db="EMBL/GenBank/DDBJ databases">
        <title>Multicomponent nature underlies the extraordinary mechanical properties of spider dragline silk.</title>
        <authorList>
            <person name="Kono N."/>
            <person name="Nakamura H."/>
            <person name="Mori M."/>
            <person name="Yoshida Y."/>
            <person name="Ohtoshi R."/>
            <person name="Malay A.D."/>
            <person name="Moran D.A.P."/>
            <person name="Tomita M."/>
            <person name="Numata K."/>
            <person name="Arakawa K."/>
        </authorList>
    </citation>
    <scope>NUCLEOTIDE SEQUENCE</scope>
</reference>
<keyword evidence="1 2" id="KW-0175">Coiled coil</keyword>
<sequence length="457" mass="52602">MASSSDEGLDESIPEMVYQDISLTETHNYRRDDTYLKCQLCNRRKKHFYCIDCIRNGNFRHSKTNIYESFADKKPKQYRINEEKENLLKKYEVIVAPKRQAEDMRFSIKEYEKKIQLLEKSIESRKIEISKDKKLIEDLKERKSNLTKSANECVELLSSVQRHNEKFSADVESKKLILKSKKSSLESLIRKRIKELVTYIFPISKAPSSFYKDLASSERQKKAELQEAQTFTYVEGNWTYDNPSDNAYSIVEPYLIPCDYSPYTNWSEKIDFPTSTSNLSSDNSDHYNAGYVNRAALAYEAQLVNTITFIMDCHVPKRTCFNDFCKYETVEKFSHAVAKLNANIINLCIARNVDLNKLQPTGTMSNLMALIYPESNEEDKSITVEERESLLASLENAISVDLLPINDSDDDNTDDLEAEFVHVSDEEVPVTLPAPIPEPVPMHTSLFSSLWKAIGPK</sequence>
<dbReference type="GO" id="GO:0097629">
    <property type="term" value="C:extrinsic component of omegasome membrane"/>
    <property type="evidence" value="ECO:0007669"/>
    <property type="project" value="TreeGrafter"/>
</dbReference>
<proteinExistence type="predicted"/>
<organism evidence="3 4">
    <name type="scientific">Nephila pilipes</name>
    <name type="common">Giant wood spider</name>
    <name type="synonym">Nephila maculata</name>
    <dbReference type="NCBI Taxonomy" id="299642"/>
    <lineage>
        <taxon>Eukaryota</taxon>
        <taxon>Metazoa</taxon>
        <taxon>Ecdysozoa</taxon>
        <taxon>Arthropoda</taxon>
        <taxon>Chelicerata</taxon>
        <taxon>Arachnida</taxon>
        <taxon>Araneae</taxon>
        <taxon>Araneomorphae</taxon>
        <taxon>Entelegynae</taxon>
        <taxon>Araneoidea</taxon>
        <taxon>Nephilidae</taxon>
        <taxon>Nephila</taxon>
    </lineage>
</organism>